<gene>
    <name evidence="4" type="ORF">SAMN05444410_101645</name>
</gene>
<dbReference type="InterPro" id="IPR028974">
    <property type="entry name" value="TSP_type-3_rpt"/>
</dbReference>
<feature type="region of interest" description="Disordered" evidence="1">
    <location>
        <begin position="487"/>
        <end position="511"/>
    </location>
</feature>
<dbReference type="AlphaFoldDB" id="A0A8X8I9G5"/>
<dbReference type="SUPFAM" id="SSF103088">
    <property type="entry name" value="OmpA-like"/>
    <property type="match status" value="1"/>
</dbReference>
<evidence type="ECO:0000313" key="5">
    <source>
        <dbReference type="Proteomes" id="UP000198711"/>
    </source>
</evidence>
<feature type="domain" description="OmpA-like" evidence="3">
    <location>
        <begin position="406"/>
        <end position="488"/>
    </location>
</feature>
<feature type="compositionally biased region" description="Polar residues" evidence="1">
    <location>
        <begin position="487"/>
        <end position="496"/>
    </location>
</feature>
<keyword evidence="2" id="KW-0732">Signal</keyword>
<organism evidence="4 5">
    <name type="scientific">Hydrobacter penzbergensis</name>
    <dbReference type="NCBI Taxonomy" id="1235997"/>
    <lineage>
        <taxon>Bacteria</taxon>
        <taxon>Pseudomonadati</taxon>
        <taxon>Bacteroidota</taxon>
        <taxon>Chitinophagia</taxon>
        <taxon>Chitinophagales</taxon>
        <taxon>Chitinophagaceae</taxon>
        <taxon>Hydrobacter</taxon>
    </lineage>
</organism>
<feature type="signal peptide" evidence="2">
    <location>
        <begin position="1"/>
        <end position="22"/>
    </location>
</feature>
<keyword evidence="5" id="KW-1185">Reference proteome</keyword>
<accession>A0A8X8I9G5</accession>
<dbReference type="InterPro" id="IPR006665">
    <property type="entry name" value="OmpA-like"/>
</dbReference>
<dbReference type="GO" id="GO:0005509">
    <property type="term" value="F:calcium ion binding"/>
    <property type="evidence" value="ECO:0007669"/>
    <property type="project" value="InterPro"/>
</dbReference>
<feature type="region of interest" description="Disordered" evidence="1">
    <location>
        <begin position="323"/>
        <end position="349"/>
    </location>
</feature>
<evidence type="ECO:0000256" key="1">
    <source>
        <dbReference type="SAM" id="MobiDB-lite"/>
    </source>
</evidence>
<dbReference type="Gene3D" id="4.10.1080.10">
    <property type="entry name" value="TSP type-3 repeat"/>
    <property type="match status" value="1"/>
</dbReference>
<name>A0A8X8I9G5_9BACT</name>
<dbReference type="InterPro" id="IPR036737">
    <property type="entry name" value="OmpA-like_sf"/>
</dbReference>
<reference evidence="4 5" key="1">
    <citation type="submission" date="2016-10" db="EMBL/GenBank/DDBJ databases">
        <authorList>
            <person name="Varghese N."/>
            <person name="Submissions S."/>
        </authorList>
    </citation>
    <scope>NUCLEOTIDE SEQUENCE [LARGE SCALE GENOMIC DNA]</scope>
    <source>
        <strain evidence="4 5">DSM 25353</strain>
    </source>
</reference>
<feature type="compositionally biased region" description="Basic and acidic residues" evidence="1">
    <location>
        <begin position="332"/>
        <end position="342"/>
    </location>
</feature>
<evidence type="ECO:0000256" key="2">
    <source>
        <dbReference type="SAM" id="SignalP"/>
    </source>
</evidence>
<dbReference type="Proteomes" id="UP000198711">
    <property type="component" value="Unassembled WGS sequence"/>
</dbReference>
<dbReference type="SUPFAM" id="SSF103647">
    <property type="entry name" value="TSP type-3 repeat"/>
    <property type="match status" value="1"/>
</dbReference>
<dbReference type="RefSeq" id="WP_092721861.1">
    <property type="nucleotide sequence ID" value="NZ_FNNO01000001.1"/>
</dbReference>
<evidence type="ECO:0000313" key="4">
    <source>
        <dbReference type="EMBL" id="SDW26214.1"/>
    </source>
</evidence>
<evidence type="ECO:0000259" key="3">
    <source>
        <dbReference type="Pfam" id="PF00691"/>
    </source>
</evidence>
<feature type="chain" id="PRO_5036500858" evidence="2">
    <location>
        <begin position="23"/>
        <end position="511"/>
    </location>
</feature>
<dbReference type="Gene3D" id="3.30.1330.60">
    <property type="entry name" value="OmpA-like domain"/>
    <property type="match status" value="1"/>
</dbReference>
<dbReference type="EMBL" id="FNNO01000001">
    <property type="protein sequence ID" value="SDW26214.1"/>
    <property type="molecule type" value="Genomic_DNA"/>
</dbReference>
<comment type="caution">
    <text evidence="4">The sequence shown here is derived from an EMBL/GenBank/DDBJ whole genome shotgun (WGS) entry which is preliminary data.</text>
</comment>
<dbReference type="Pfam" id="PF00691">
    <property type="entry name" value="OmpA"/>
    <property type="match status" value="1"/>
</dbReference>
<sequence length="511" mass="55532">MASKKLLSAAALVLLLQSVGIAQTDWGWDWKDTSKIAVKNLPQHNEFLNNQYPYPAQPRSQWELGFGAGPSFIFGEVKSKVGFGGTISLRKAFSHTFSYRINYTGLLNSGEPTVYGTSVGQYAYKSQTHSLGVDLIASLNSASHYRGNPKTNIYVLAGYSLVGHRVLYKKPVGPFAQPGGYNTYYGIGDPNSQNGLINTWFGANINGRQGWAIMHMATAGAGVAFKLNKQVNLGLEQKFYMAVPGYDYLDGYKGANSTKNDFISFTTARLNINIGNTSKRVEPLWWLNPNNYVYNELNSPKHMKMPPVVLPDSDGDGVTDQFDLEPNTPKGARVDTHGRAMDTDGDGVPDYRDKEPLTPLNCFPVNADGVGTCPEPACCKEIKDMMANMKAAKAECTIGGLPSIQFKGASAKLSKEAQALLADAAVKINANPNCKVKVIGYGASSKAAQQLSWERVNAVIKYLVEKQGVAESRFIFTYGQNGDANTVDLQGTTEEGPNSVPAPHPNLKSRK</sequence>
<proteinExistence type="predicted"/>
<protein>
    <submittedName>
        <fullName evidence="4">OmpA family protein</fullName>
    </submittedName>
</protein>